<evidence type="ECO:0000256" key="2">
    <source>
        <dbReference type="ARBA" id="ARBA00005179"/>
    </source>
</evidence>
<dbReference type="InterPro" id="IPR033939">
    <property type="entry name" value="BCAT_family"/>
</dbReference>
<dbReference type="CDD" id="cd01557">
    <property type="entry name" value="BCAT_beta_family"/>
    <property type="match status" value="1"/>
</dbReference>
<dbReference type="InterPro" id="IPR043132">
    <property type="entry name" value="BCAT-like_C"/>
</dbReference>
<gene>
    <name evidence="8" type="ORF">M747DRAFT_361069</name>
</gene>
<dbReference type="AlphaFoldDB" id="A0A370BM63"/>
<evidence type="ECO:0000256" key="3">
    <source>
        <dbReference type="ARBA" id="ARBA00009320"/>
    </source>
</evidence>
<feature type="modified residue" description="N6-(pyridoxal phosphate)lysine" evidence="7">
    <location>
        <position position="219"/>
    </location>
</feature>
<evidence type="ECO:0000256" key="5">
    <source>
        <dbReference type="ARBA" id="ARBA00022679"/>
    </source>
</evidence>
<protein>
    <submittedName>
        <fullName evidence="8">Branched-chain amino acid aminotransferase II</fullName>
    </submittedName>
</protein>
<name>A0A370BM63_ASPNG</name>
<dbReference type="EMBL" id="KZ851952">
    <property type="protein sequence ID" value="RDH15205.1"/>
    <property type="molecule type" value="Genomic_DNA"/>
</dbReference>
<keyword evidence="5 8" id="KW-0808">Transferase</keyword>
<comment type="similarity">
    <text evidence="3">Belongs to the class-IV pyridoxal-phosphate-dependent aminotransferase family.</text>
</comment>
<reference evidence="8 9" key="1">
    <citation type="submission" date="2018-07" db="EMBL/GenBank/DDBJ databases">
        <title>Section-level genome sequencing of Aspergillus section Nigri to investigate inter- and intra-species variation.</title>
        <authorList>
            <consortium name="DOE Joint Genome Institute"/>
            <person name="Vesth T.C."/>
            <person name="Nybo J.L."/>
            <person name="Theobald S."/>
            <person name="Frisvad J.C."/>
            <person name="Larsen T.O."/>
            <person name="Nielsen K.F."/>
            <person name="Hoof J.B."/>
            <person name="Brandl J."/>
            <person name="Salamov A."/>
            <person name="Riley R."/>
            <person name="Gladden J.M."/>
            <person name="Phatale P."/>
            <person name="Nielsen M.T."/>
            <person name="Lyhne E.K."/>
            <person name="Kogle M.E."/>
            <person name="Strasser K."/>
            <person name="McDonnell E."/>
            <person name="Barry K."/>
            <person name="Clum A."/>
            <person name="Chen C."/>
            <person name="Nolan M."/>
            <person name="Sandor L."/>
            <person name="Kuo A."/>
            <person name="Lipzen A."/>
            <person name="Hainaut M."/>
            <person name="Drula E."/>
            <person name="Tsang A."/>
            <person name="Magnuson J.K."/>
            <person name="Henrissat B."/>
            <person name="Wiebenga A."/>
            <person name="Simmons B.A."/>
            <person name="Makela M.R."/>
            <person name="De vries R.P."/>
            <person name="Grigoriev I.V."/>
            <person name="Mortensen U.H."/>
            <person name="Baker S.E."/>
            <person name="Andersen M.R."/>
        </authorList>
    </citation>
    <scope>NUCLEOTIDE SEQUENCE [LARGE SCALE GENOMIC DNA]</scope>
    <source>
        <strain evidence="8 9">ATCC 13496</strain>
    </source>
</reference>
<organism evidence="8 9">
    <name type="scientific">Aspergillus niger ATCC 13496</name>
    <dbReference type="NCBI Taxonomy" id="1353008"/>
    <lineage>
        <taxon>Eukaryota</taxon>
        <taxon>Fungi</taxon>
        <taxon>Dikarya</taxon>
        <taxon>Ascomycota</taxon>
        <taxon>Pezizomycotina</taxon>
        <taxon>Eurotiomycetes</taxon>
        <taxon>Eurotiomycetidae</taxon>
        <taxon>Eurotiales</taxon>
        <taxon>Aspergillaceae</taxon>
        <taxon>Aspergillus</taxon>
        <taxon>Aspergillus subgen. Circumdati</taxon>
    </lineage>
</organism>
<dbReference type="PANTHER" id="PTHR42825:SF2">
    <property type="entry name" value="BRANCHED-CHAIN-AMINO-ACID AMINOTRANSFERASE 3, CHLOROPLASTIC-RELATED"/>
    <property type="match status" value="1"/>
</dbReference>
<evidence type="ECO:0000256" key="4">
    <source>
        <dbReference type="ARBA" id="ARBA00022576"/>
    </source>
</evidence>
<evidence type="ECO:0000256" key="1">
    <source>
        <dbReference type="ARBA" id="ARBA00001933"/>
    </source>
</evidence>
<dbReference type="GO" id="GO:0004084">
    <property type="term" value="F:branched-chain-amino-acid transaminase activity"/>
    <property type="evidence" value="ECO:0007669"/>
    <property type="project" value="InterPro"/>
</dbReference>
<dbReference type="InterPro" id="IPR005786">
    <property type="entry name" value="B_amino_transII"/>
</dbReference>
<proteinExistence type="inferred from homology"/>
<dbReference type="PANTHER" id="PTHR42825">
    <property type="entry name" value="AMINO ACID AMINOTRANSFERASE"/>
    <property type="match status" value="1"/>
</dbReference>
<sequence length="389" mass="42721">MGFGPHEAFWNTRTSVINCAATEPHNKSLSTSSYSVPRWVAFSQLQLLRFLVNAHVECGYSVSTGHWSEPRLVEDPLLRIHGLAPGLNYGQQAFEGMKAYRDPQGNINVFRPKDHAARLALSCSAVAIPTIPEDLFLRSVNLVIASNAEYVPPHDTDAALYIRPLVFGSDPFFAVSAGTGYKFCIYVQPYRAYHGSQPIPALILEDLDRAAPKGVGHVKVGGNYGPVLKWSDQARAEGYFITLHLDSRTNSEIDEFSTSGFIGLKKTGDSFTVVVPSSRSILKSVTSTTCLDLARSLGWNVEVRPIPYPELQYFSEVIAVGTAAMLVSIKSITRRSTEETFAYSTDGSGDGCKQLQQALLDIQKGRVKSNEDWLWQVSPVEQPSGDENA</sequence>
<keyword evidence="4 8" id="KW-0032">Aminotransferase</keyword>
<comment type="cofactor">
    <cofactor evidence="1">
        <name>pyridoxal 5'-phosphate</name>
        <dbReference type="ChEBI" id="CHEBI:597326"/>
    </cofactor>
</comment>
<dbReference type="FunFam" id="3.20.10.10:FF:000010">
    <property type="entry name" value="Branched-chain amino acid aminotransferase"/>
    <property type="match status" value="1"/>
</dbReference>
<keyword evidence="6" id="KW-0663">Pyridoxal phosphate</keyword>
<comment type="pathway">
    <text evidence="2">Secondary metabolite biosynthesis.</text>
</comment>
<evidence type="ECO:0000313" key="9">
    <source>
        <dbReference type="Proteomes" id="UP000253845"/>
    </source>
</evidence>
<evidence type="ECO:0000256" key="6">
    <source>
        <dbReference type="ARBA" id="ARBA00022898"/>
    </source>
</evidence>
<dbReference type="Pfam" id="PF01063">
    <property type="entry name" value="Aminotran_4"/>
    <property type="match status" value="1"/>
</dbReference>
<dbReference type="Gene3D" id="3.30.470.10">
    <property type="match status" value="1"/>
</dbReference>
<dbReference type="Gene3D" id="3.20.10.10">
    <property type="entry name" value="D-amino Acid Aminotransferase, subunit A, domain 2"/>
    <property type="match status" value="1"/>
</dbReference>
<dbReference type="Proteomes" id="UP000253845">
    <property type="component" value="Unassembled WGS sequence"/>
</dbReference>
<dbReference type="GO" id="GO:0009081">
    <property type="term" value="P:branched-chain amino acid metabolic process"/>
    <property type="evidence" value="ECO:0007669"/>
    <property type="project" value="InterPro"/>
</dbReference>
<dbReference type="InterPro" id="IPR036038">
    <property type="entry name" value="Aminotransferase-like"/>
</dbReference>
<dbReference type="SUPFAM" id="SSF56752">
    <property type="entry name" value="D-aminoacid aminotransferase-like PLP-dependent enzymes"/>
    <property type="match status" value="1"/>
</dbReference>
<dbReference type="InterPro" id="IPR001544">
    <property type="entry name" value="Aminotrans_IV"/>
</dbReference>
<dbReference type="VEuPathDB" id="FungiDB:M747DRAFT_361069"/>
<evidence type="ECO:0000313" key="8">
    <source>
        <dbReference type="EMBL" id="RDH15205.1"/>
    </source>
</evidence>
<dbReference type="InterPro" id="IPR043131">
    <property type="entry name" value="BCAT-like_N"/>
</dbReference>
<accession>A0A370BM63</accession>
<dbReference type="PIRSF" id="PIRSF006468">
    <property type="entry name" value="BCAT1"/>
    <property type="match status" value="1"/>
</dbReference>
<evidence type="ECO:0000256" key="7">
    <source>
        <dbReference type="PIRSR" id="PIRSR006468-1"/>
    </source>
</evidence>